<dbReference type="Gene3D" id="3.60.21.10">
    <property type="match status" value="2"/>
</dbReference>
<feature type="region of interest" description="Disordered" evidence="1">
    <location>
        <begin position="417"/>
        <end position="477"/>
    </location>
</feature>
<evidence type="ECO:0000259" key="2">
    <source>
        <dbReference type="Pfam" id="PF00149"/>
    </source>
</evidence>
<dbReference type="Pfam" id="PF00149">
    <property type="entry name" value="Metallophos"/>
    <property type="match status" value="1"/>
</dbReference>
<dbReference type="InterPro" id="IPR052963">
    <property type="entry name" value="Pantetheine_PDE"/>
</dbReference>
<dbReference type="PANTHER" id="PTHR36492:SF2">
    <property type="entry name" value="[ACYL-CARRIER-PROTEIN] PHOSPHODIESTERASE PPTH"/>
    <property type="match status" value="1"/>
</dbReference>
<feature type="compositionally biased region" description="Low complexity" evidence="1">
    <location>
        <begin position="295"/>
        <end position="311"/>
    </location>
</feature>
<feature type="domain" description="Calcineurin-like phosphoesterase" evidence="2">
    <location>
        <begin position="56"/>
        <end position="132"/>
    </location>
</feature>
<organism evidence="3 4">
    <name type="scientific">Volvox africanus</name>
    <dbReference type="NCBI Taxonomy" id="51714"/>
    <lineage>
        <taxon>Eukaryota</taxon>
        <taxon>Viridiplantae</taxon>
        <taxon>Chlorophyta</taxon>
        <taxon>core chlorophytes</taxon>
        <taxon>Chlorophyceae</taxon>
        <taxon>CS clade</taxon>
        <taxon>Chlamydomonadales</taxon>
        <taxon>Volvocaceae</taxon>
        <taxon>Volvox</taxon>
    </lineage>
</organism>
<feature type="compositionally biased region" description="Low complexity" evidence="1">
    <location>
        <begin position="855"/>
        <end position="873"/>
    </location>
</feature>
<sequence length="904" mass="97956">MLRRSGARRLGVTKAAAAVQTHLLIGVSARRALNRCLTVTKCVAGAGASRLLKGTLRVFAISDLHTHHRENLNWVRQLSTTEHQHDVLIVAGDISDDLEDLRVTLLALRQRFAVVFFCPGNHELWVSGRQRHHREGFSEVPVAAAGAQEPQPKGKQAGPNGDCGGQPCKPVPVRQPHQTVVHDSLEKLAVVMALCQELDVHVMPARLGRLRIVPLLAWHHKSFDKEPDIPGIPRASPFTISDYARCMWPARMVTELEAMRRFGSYSVRQHECQIQDQQQQHQQQQQDGHVMGYCSTSAPDPATADDSTAFPKAKGKNSGGSCGGTDFGADWGDGGHGSDAVAAWFDALNEPPYGWGCVYSHNTSSRTAGSSRVVDSVDRSGIREETNFGNTAGPAASAPLVCHQLDHLPEMLEGENTSINTSNRSRPSTSTTINSSSSSSSSTPTTASTCSSRRSGTATSNGSRGQNDPNGRPSDTECSIQALQQGLLQQQQQQQQYAQIPLRVAGVDEGVAAEEVQDEEDVISFSHFLPFQELLPEKRYLTFPNLAKAVGSSYLAERVRRLRPQMHVFGHTHFAWDEVRDGIRYVQAPLAYPSERRFRLRSLVMTGAGGPQEKDRNGTTAGGGASIAATEAENSRAGTTSAEPTSRTLTSPPPPTHISEPEQGLQARGTQLRPGSSECKSKFSEAREEPTWQREARAGLQEQESLTAPWPSSLDPGDGRWLPLCIYRAQYTVRVLPRTDTDDGGCGVASEAAEAALDLASALAQPPHLQPIAKLLLRPAARASTRGGVMAAGLGAAGDELERVPEVEVLEWQSQWCPEQAAMWSSYYKRHARRPHELQLAPWVAERYSRRFRRSSATGSAASTSASSPLTSSEDACPEGKAGDGMDTDTPASGESDPEETGLK</sequence>
<keyword evidence="4" id="KW-1185">Reference proteome</keyword>
<accession>A0A8J4B3W2</accession>
<dbReference type="AlphaFoldDB" id="A0A8J4B3W2"/>
<evidence type="ECO:0000256" key="1">
    <source>
        <dbReference type="SAM" id="MobiDB-lite"/>
    </source>
</evidence>
<evidence type="ECO:0000313" key="3">
    <source>
        <dbReference type="EMBL" id="GIL53483.1"/>
    </source>
</evidence>
<dbReference type="CDD" id="cd00838">
    <property type="entry name" value="MPP_superfamily"/>
    <property type="match status" value="1"/>
</dbReference>
<feature type="compositionally biased region" description="Low complexity" evidence="1">
    <location>
        <begin position="276"/>
        <end position="286"/>
    </location>
</feature>
<protein>
    <recommendedName>
        <fullName evidence="2">Calcineurin-like phosphoesterase domain-containing protein</fullName>
    </recommendedName>
</protein>
<feature type="region of interest" description="Disordered" evidence="1">
    <location>
        <begin position="607"/>
        <end position="693"/>
    </location>
</feature>
<feature type="compositionally biased region" description="Low complexity" evidence="1">
    <location>
        <begin position="417"/>
        <end position="460"/>
    </location>
</feature>
<feature type="region of interest" description="Disordered" evidence="1">
    <location>
        <begin position="276"/>
        <end position="322"/>
    </location>
</feature>
<feature type="region of interest" description="Disordered" evidence="1">
    <location>
        <begin position="854"/>
        <end position="904"/>
    </location>
</feature>
<proteinExistence type="predicted"/>
<dbReference type="EMBL" id="BNCO01000015">
    <property type="protein sequence ID" value="GIL53483.1"/>
    <property type="molecule type" value="Genomic_DNA"/>
</dbReference>
<name>A0A8J4B3W2_9CHLO</name>
<gene>
    <name evidence="3" type="ORF">Vafri_9079</name>
</gene>
<dbReference type="InterPro" id="IPR004843">
    <property type="entry name" value="Calcineurin-like_PHP"/>
</dbReference>
<evidence type="ECO:0000313" key="4">
    <source>
        <dbReference type="Proteomes" id="UP000747399"/>
    </source>
</evidence>
<dbReference type="GO" id="GO:0016787">
    <property type="term" value="F:hydrolase activity"/>
    <property type="evidence" value="ECO:0007669"/>
    <property type="project" value="InterPro"/>
</dbReference>
<feature type="region of interest" description="Disordered" evidence="1">
    <location>
        <begin position="144"/>
        <end position="170"/>
    </location>
</feature>
<dbReference type="Proteomes" id="UP000747399">
    <property type="component" value="Unassembled WGS sequence"/>
</dbReference>
<reference evidence="3" key="1">
    <citation type="journal article" date="2021" name="Proc. Natl. Acad. Sci. U.S.A.">
        <title>Three genomes in the algal genus Volvox reveal the fate of a haploid sex-determining region after a transition to homothallism.</title>
        <authorList>
            <person name="Yamamoto K."/>
            <person name="Hamaji T."/>
            <person name="Kawai-Toyooka H."/>
            <person name="Matsuzaki R."/>
            <person name="Takahashi F."/>
            <person name="Nishimura Y."/>
            <person name="Kawachi M."/>
            <person name="Noguchi H."/>
            <person name="Minakuchi Y."/>
            <person name="Umen J.G."/>
            <person name="Toyoda A."/>
            <person name="Nozaki H."/>
        </authorList>
    </citation>
    <scope>NUCLEOTIDE SEQUENCE</scope>
    <source>
        <strain evidence="3">NIES-3780</strain>
    </source>
</reference>
<dbReference type="PANTHER" id="PTHR36492">
    <property type="match status" value="1"/>
</dbReference>
<comment type="caution">
    <text evidence="3">The sequence shown here is derived from an EMBL/GenBank/DDBJ whole genome shotgun (WGS) entry which is preliminary data.</text>
</comment>
<dbReference type="SUPFAM" id="SSF56300">
    <property type="entry name" value="Metallo-dependent phosphatases"/>
    <property type="match status" value="1"/>
</dbReference>
<dbReference type="InterPro" id="IPR029052">
    <property type="entry name" value="Metallo-depent_PP-like"/>
</dbReference>
<feature type="compositionally biased region" description="Basic and acidic residues" evidence="1">
    <location>
        <begin position="679"/>
        <end position="693"/>
    </location>
</feature>